<dbReference type="GO" id="GO:0015658">
    <property type="term" value="F:branched-chain amino acid transmembrane transporter activity"/>
    <property type="evidence" value="ECO:0007669"/>
    <property type="project" value="InterPro"/>
</dbReference>
<evidence type="ECO:0000256" key="2">
    <source>
        <dbReference type="ARBA" id="ARBA00022475"/>
    </source>
</evidence>
<keyword evidence="3 6" id="KW-0812">Transmembrane</keyword>
<dbReference type="Proteomes" id="UP000185669">
    <property type="component" value="Unassembled WGS sequence"/>
</dbReference>
<dbReference type="STRING" id="56779.SAMN05421834_103149"/>
<evidence type="ECO:0000256" key="3">
    <source>
        <dbReference type="ARBA" id="ARBA00022692"/>
    </source>
</evidence>
<feature type="transmembrane region" description="Helical" evidence="6">
    <location>
        <begin position="68"/>
        <end position="85"/>
    </location>
</feature>
<comment type="subcellular location">
    <subcellularLocation>
        <location evidence="1">Cell membrane</location>
        <topology evidence="1">Multi-pass membrane protein</topology>
    </subcellularLocation>
</comment>
<dbReference type="InterPro" id="IPR001851">
    <property type="entry name" value="ABC_transp_permease"/>
</dbReference>
<dbReference type="AlphaFoldDB" id="A0A1N6S0U5"/>
<keyword evidence="5 6" id="KW-0472">Membrane</keyword>
<name>A0A1N6S0U5_9FIRM</name>
<dbReference type="InterPro" id="IPR043428">
    <property type="entry name" value="LivM-like"/>
</dbReference>
<feature type="transmembrane region" description="Helical" evidence="6">
    <location>
        <begin position="91"/>
        <end position="113"/>
    </location>
</feature>
<keyword evidence="4 6" id="KW-1133">Transmembrane helix</keyword>
<feature type="transmembrane region" description="Helical" evidence="6">
    <location>
        <begin position="18"/>
        <end position="35"/>
    </location>
</feature>
<feature type="transmembrane region" description="Helical" evidence="6">
    <location>
        <begin position="222"/>
        <end position="244"/>
    </location>
</feature>
<evidence type="ECO:0000313" key="8">
    <source>
        <dbReference type="Proteomes" id="UP000185669"/>
    </source>
</evidence>
<evidence type="ECO:0000256" key="5">
    <source>
        <dbReference type="ARBA" id="ARBA00023136"/>
    </source>
</evidence>
<feature type="transmembrane region" description="Helical" evidence="6">
    <location>
        <begin position="288"/>
        <end position="306"/>
    </location>
</feature>
<organism evidence="7 8">
    <name type="scientific">Halanaerobium kushneri</name>
    <dbReference type="NCBI Taxonomy" id="56779"/>
    <lineage>
        <taxon>Bacteria</taxon>
        <taxon>Bacillati</taxon>
        <taxon>Bacillota</taxon>
        <taxon>Clostridia</taxon>
        <taxon>Halanaerobiales</taxon>
        <taxon>Halanaerobiaceae</taxon>
        <taxon>Halanaerobium</taxon>
    </lineage>
</organism>
<proteinExistence type="predicted"/>
<dbReference type="EMBL" id="FTNC01000003">
    <property type="protein sequence ID" value="SIQ34576.1"/>
    <property type="molecule type" value="Genomic_DNA"/>
</dbReference>
<feature type="transmembrane region" description="Helical" evidence="6">
    <location>
        <begin position="120"/>
        <end position="138"/>
    </location>
</feature>
<evidence type="ECO:0000256" key="6">
    <source>
        <dbReference type="SAM" id="Phobius"/>
    </source>
</evidence>
<feature type="transmembrane region" description="Helical" evidence="6">
    <location>
        <begin position="256"/>
        <end position="281"/>
    </location>
</feature>
<dbReference type="CDD" id="cd06581">
    <property type="entry name" value="TM_PBP1_LivM_like"/>
    <property type="match status" value="1"/>
</dbReference>
<dbReference type="RefSeq" id="WP_084566073.1">
    <property type="nucleotide sequence ID" value="NZ_FTNC01000003.1"/>
</dbReference>
<evidence type="ECO:0000256" key="1">
    <source>
        <dbReference type="ARBA" id="ARBA00004651"/>
    </source>
</evidence>
<dbReference type="GO" id="GO:0005886">
    <property type="term" value="C:plasma membrane"/>
    <property type="evidence" value="ECO:0007669"/>
    <property type="project" value="UniProtKB-SubCell"/>
</dbReference>
<keyword evidence="2" id="KW-1003">Cell membrane</keyword>
<feature type="transmembrane region" description="Helical" evidence="6">
    <location>
        <begin position="170"/>
        <end position="189"/>
    </location>
</feature>
<evidence type="ECO:0000313" key="7">
    <source>
        <dbReference type="EMBL" id="SIQ34576.1"/>
    </source>
</evidence>
<dbReference type="OrthoDB" id="9789927at2"/>
<sequence>MAANIFEKIITNINKNKLKYIFLLIIVLLILPFVVENQYVLHIAVLTLMYVLLSSSLNVIVGYTGQYNIGHVAFYAIGAYTAAIISTRFNLNFIIVILISGFVASLFSLMLGIPTLRLRGIFFAFTTLGFAEITRLTILNWRSLTRGPFGIPGVPIPQIFGMRLSTNTHFYFMIFILLFLMLLMTYRIINSRVGRAWISIREDEQASASMGVDTFKYKIMNLMYGTFWAGVGGAFFAYFAGYVSADSFILDESFRFFAMVLVGGTGTLAGPILGGAVLTILPQVFRSFARYQMIIYGVAILLIIHYKPEGLLGGRTFKRDLSESEDN</sequence>
<accession>A0A1N6S0U5</accession>
<gene>
    <name evidence="7" type="ORF">SAMN05421834_103149</name>
</gene>
<protein>
    <submittedName>
        <fullName evidence="7">Amino acid/amide ABC transporter membrane protein 2, HAAT family</fullName>
    </submittedName>
</protein>
<feature type="transmembrane region" description="Helical" evidence="6">
    <location>
        <begin position="41"/>
        <end position="61"/>
    </location>
</feature>
<dbReference type="PANTHER" id="PTHR30482:SF10">
    <property type="entry name" value="HIGH-AFFINITY BRANCHED-CHAIN AMINO ACID TRANSPORT PROTEIN BRAE"/>
    <property type="match status" value="1"/>
</dbReference>
<reference evidence="8" key="1">
    <citation type="submission" date="2017-01" db="EMBL/GenBank/DDBJ databases">
        <authorList>
            <person name="Varghese N."/>
            <person name="Submissions S."/>
        </authorList>
    </citation>
    <scope>NUCLEOTIDE SEQUENCE [LARGE SCALE GENOMIC DNA]</scope>
    <source>
        <strain evidence="8">ATCC 700103</strain>
    </source>
</reference>
<keyword evidence="8" id="KW-1185">Reference proteome</keyword>
<dbReference type="PANTHER" id="PTHR30482">
    <property type="entry name" value="HIGH-AFFINITY BRANCHED-CHAIN AMINO ACID TRANSPORT SYSTEM PERMEASE"/>
    <property type="match status" value="1"/>
</dbReference>
<evidence type="ECO:0000256" key="4">
    <source>
        <dbReference type="ARBA" id="ARBA00022989"/>
    </source>
</evidence>
<dbReference type="Pfam" id="PF02653">
    <property type="entry name" value="BPD_transp_2"/>
    <property type="match status" value="1"/>
</dbReference>